<evidence type="ECO:0000256" key="8">
    <source>
        <dbReference type="RuleBase" id="RU362110"/>
    </source>
</evidence>
<evidence type="ECO:0000256" key="9">
    <source>
        <dbReference type="RuleBase" id="RU365015"/>
    </source>
</evidence>
<dbReference type="InterPro" id="IPR006232">
    <property type="entry name" value="Suc6P_hydrolase"/>
</dbReference>
<protein>
    <recommendedName>
        <fullName evidence="4 8">Sucrose-6-phosphate hydrolase</fullName>
        <ecNumber evidence="3 8">3.2.1.26</ecNumber>
    </recommendedName>
    <alternativeName>
        <fullName evidence="7 9">Invertase</fullName>
    </alternativeName>
</protein>
<evidence type="ECO:0000259" key="10">
    <source>
        <dbReference type="Pfam" id="PF00251"/>
    </source>
</evidence>
<dbReference type="CDD" id="cd18623">
    <property type="entry name" value="GH32_ScrB-like"/>
    <property type="match status" value="1"/>
</dbReference>
<dbReference type="Gene3D" id="2.115.10.20">
    <property type="entry name" value="Glycosyl hydrolase domain, family 43"/>
    <property type="match status" value="1"/>
</dbReference>
<proteinExistence type="inferred from homology"/>
<dbReference type="STRING" id="169679.CSACC_43980"/>
<gene>
    <name evidence="12" type="primary">scrB_1</name>
    <name evidence="12" type="ORF">CLOSAC_10170</name>
</gene>
<dbReference type="InterPro" id="IPR013189">
    <property type="entry name" value="Glyco_hydro_32_C"/>
</dbReference>
<keyword evidence="5 8" id="KW-0378">Hydrolase</keyword>
<dbReference type="Gene3D" id="2.60.120.560">
    <property type="entry name" value="Exo-inulinase, domain 1"/>
    <property type="match status" value="1"/>
</dbReference>
<dbReference type="RefSeq" id="WP_077864397.1">
    <property type="nucleotide sequence ID" value="NZ_LZYZ01000001.1"/>
</dbReference>
<feature type="domain" description="Glycosyl hydrolase family 32 C-terminal" evidence="11">
    <location>
        <begin position="358"/>
        <end position="478"/>
    </location>
</feature>
<dbReference type="InterPro" id="IPR001362">
    <property type="entry name" value="Glyco_hydro_32"/>
</dbReference>
<evidence type="ECO:0000313" key="12">
    <source>
        <dbReference type="EMBL" id="OOM16723.1"/>
    </source>
</evidence>
<evidence type="ECO:0000256" key="1">
    <source>
        <dbReference type="ARBA" id="ARBA00004914"/>
    </source>
</evidence>
<evidence type="ECO:0000259" key="11">
    <source>
        <dbReference type="Pfam" id="PF08244"/>
    </source>
</evidence>
<dbReference type="AlphaFoldDB" id="A0A1S8NK17"/>
<keyword evidence="9" id="KW-0119">Carbohydrate metabolism</keyword>
<keyword evidence="6 8" id="KW-0326">Glycosidase</keyword>
<accession>A0A1S8NK17</accession>
<evidence type="ECO:0000256" key="4">
    <source>
        <dbReference type="ARBA" id="ARBA00019623"/>
    </source>
</evidence>
<sequence>MLNQDLYQKVEENLNNYYSNKDNNIWRNNFHIEMPFGLVNDPNGLSYYNDKFHIFYQWNPFGCEHKNKHWALVKTDDFVNFTKPEIILKPEEWYDKNGCYSGGAYVKDDTLKLFYTGNVKDENNNRESYQCIVDYHKDGTFKKRGPIITKQPEGYTAHFRDPMIFIQDGVYYMVLGVQTENLKGKALIYKSEDIENWELVGELKTNMNEFGYMWECPNMVKLDKTKYAFLFSPQGLEAEEFRYQNIYQSGYIIGDLDLKEVSLKNHSEFKEIDMGFDFYAPQVFTHEGENIMIGWVGMPDKDSEYPSSDNGGWMFPLTLPRVLEYKDNVLYQRPLKLVENLRKSEILNINNLTFYNYNLKLDSRSVEIKLDFDFNESNVIELKFKFKDEYISLIYDKKSEICIIDRNNMKLGGKGIRKFKLKTDKSLSLHMFLDNSVMEIYYEKGLQTTTLMYFPKEDELEVEIKSDNKLKLNEAIVWNLRGVKYE</sequence>
<dbReference type="InterPro" id="IPR013320">
    <property type="entry name" value="ConA-like_dom_sf"/>
</dbReference>
<dbReference type="GO" id="GO:0005985">
    <property type="term" value="P:sucrose metabolic process"/>
    <property type="evidence" value="ECO:0007669"/>
    <property type="project" value="UniProtKB-UniPathway"/>
</dbReference>
<dbReference type="SUPFAM" id="SSF75005">
    <property type="entry name" value="Arabinanase/levansucrase/invertase"/>
    <property type="match status" value="1"/>
</dbReference>
<evidence type="ECO:0000256" key="7">
    <source>
        <dbReference type="ARBA" id="ARBA00033367"/>
    </source>
</evidence>
<dbReference type="GO" id="GO:0004564">
    <property type="term" value="F:beta-fructofuranosidase activity"/>
    <property type="evidence" value="ECO:0007669"/>
    <property type="project" value="UniProtKB-EC"/>
</dbReference>
<dbReference type="SMART" id="SM00640">
    <property type="entry name" value="Glyco_32"/>
    <property type="match status" value="1"/>
</dbReference>
<dbReference type="UniPathway" id="UPA00238"/>
<evidence type="ECO:0000313" key="13">
    <source>
        <dbReference type="Proteomes" id="UP000191154"/>
    </source>
</evidence>
<dbReference type="Proteomes" id="UP000191154">
    <property type="component" value="Unassembled WGS sequence"/>
</dbReference>
<dbReference type="NCBIfam" id="TIGR01322">
    <property type="entry name" value="scrB_fam"/>
    <property type="match status" value="1"/>
</dbReference>
<evidence type="ECO:0000256" key="5">
    <source>
        <dbReference type="ARBA" id="ARBA00022801"/>
    </source>
</evidence>
<comment type="function">
    <text evidence="9">Enables the bacterium to metabolize sucrose as a sole carbon source.</text>
</comment>
<dbReference type="InterPro" id="IPR023296">
    <property type="entry name" value="Glyco_hydro_beta-prop_sf"/>
</dbReference>
<comment type="subcellular location">
    <subcellularLocation>
        <location evidence="9">Cytoplasm</location>
    </subcellularLocation>
</comment>
<dbReference type="EC" id="3.2.1.26" evidence="3 8"/>
<comment type="pathway">
    <text evidence="1 9">Glycan biosynthesis; sucrose metabolism.</text>
</comment>
<dbReference type="InterPro" id="IPR051214">
    <property type="entry name" value="GH32_Enzymes"/>
</dbReference>
<evidence type="ECO:0000256" key="6">
    <source>
        <dbReference type="ARBA" id="ARBA00023295"/>
    </source>
</evidence>
<keyword evidence="9" id="KW-0963">Cytoplasm</keyword>
<dbReference type="GO" id="GO:0005737">
    <property type="term" value="C:cytoplasm"/>
    <property type="evidence" value="ECO:0007669"/>
    <property type="project" value="UniProtKB-SubCell"/>
</dbReference>
<evidence type="ECO:0000256" key="2">
    <source>
        <dbReference type="ARBA" id="ARBA00009902"/>
    </source>
</evidence>
<dbReference type="Pfam" id="PF00251">
    <property type="entry name" value="Glyco_hydro_32N"/>
    <property type="match status" value="1"/>
</dbReference>
<dbReference type="EMBL" id="LZYZ01000001">
    <property type="protein sequence ID" value="OOM16723.1"/>
    <property type="molecule type" value="Genomic_DNA"/>
</dbReference>
<dbReference type="PANTHER" id="PTHR43101">
    <property type="entry name" value="BETA-FRUCTOSIDASE"/>
    <property type="match status" value="1"/>
</dbReference>
<evidence type="ECO:0000256" key="3">
    <source>
        <dbReference type="ARBA" id="ARBA00012758"/>
    </source>
</evidence>
<organism evidence="12 13">
    <name type="scientific">Clostridium saccharobutylicum</name>
    <dbReference type="NCBI Taxonomy" id="169679"/>
    <lineage>
        <taxon>Bacteria</taxon>
        <taxon>Bacillati</taxon>
        <taxon>Bacillota</taxon>
        <taxon>Clostridia</taxon>
        <taxon>Eubacteriales</taxon>
        <taxon>Clostridiaceae</taxon>
        <taxon>Clostridium</taxon>
    </lineage>
</organism>
<comment type="similarity">
    <text evidence="2 8">Belongs to the glycosyl hydrolase 32 family.</text>
</comment>
<name>A0A1S8NK17_CLOSA</name>
<dbReference type="SUPFAM" id="SSF49899">
    <property type="entry name" value="Concanavalin A-like lectins/glucanases"/>
    <property type="match status" value="1"/>
</dbReference>
<feature type="domain" description="Glycosyl hydrolase family 32 N-terminal" evidence="10">
    <location>
        <begin position="31"/>
        <end position="334"/>
    </location>
</feature>
<reference evidence="12 13" key="1">
    <citation type="submission" date="2016-05" db="EMBL/GenBank/DDBJ databases">
        <title>Microbial solvent formation.</title>
        <authorList>
            <person name="Poehlein A."/>
            <person name="Montoya Solano J.D."/>
            <person name="Flitsch S."/>
            <person name="Krabben P."/>
            <person name="Duerre P."/>
            <person name="Daniel R."/>
        </authorList>
    </citation>
    <scope>NUCLEOTIDE SEQUENCE [LARGE SCALE GENOMIC DNA]</scope>
    <source>
        <strain evidence="12 13">L1-8</strain>
    </source>
</reference>
<comment type="catalytic activity">
    <reaction evidence="8">
        <text>Hydrolysis of terminal non-reducing beta-D-fructofuranoside residues in beta-D-fructofuranosides.</text>
        <dbReference type="EC" id="3.2.1.26"/>
    </reaction>
</comment>
<dbReference type="PANTHER" id="PTHR43101:SF1">
    <property type="entry name" value="BETA-FRUCTOSIDASE"/>
    <property type="match status" value="1"/>
</dbReference>
<dbReference type="Pfam" id="PF08244">
    <property type="entry name" value="Glyco_hydro_32C"/>
    <property type="match status" value="1"/>
</dbReference>
<comment type="caution">
    <text evidence="12">The sequence shown here is derived from an EMBL/GenBank/DDBJ whole genome shotgun (WGS) entry which is preliminary data.</text>
</comment>
<dbReference type="InterPro" id="IPR013148">
    <property type="entry name" value="Glyco_hydro_32_N"/>
</dbReference>